<dbReference type="RefSeq" id="WP_377152554.1">
    <property type="nucleotide sequence ID" value="NZ_JBHSAF010000014.1"/>
</dbReference>
<evidence type="ECO:0000313" key="2">
    <source>
        <dbReference type="Proteomes" id="UP001595692"/>
    </source>
</evidence>
<dbReference type="Pfam" id="PF11197">
    <property type="entry name" value="DUF2835"/>
    <property type="match status" value="1"/>
</dbReference>
<keyword evidence="2" id="KW-1185">Reference proteome</keyword>
<accession>A0ABV8CPG6</accession>
<gene>
    <name evidence="1" type="ORF">ACFOSS_11385</name>
</gene>
<protein>
    <submittedName>
        <fullName evidence="1">DUF2835 family protein</fullName>
    </submittedName>
</protein>
<dbReference type="InterPro" id="IPR021363">
    <property type="entry name" value="DUF2835"/>
</dbReference>
<organism evidence="1 2">
    <name type="scientific">Pseudaeromonas sharmana</name>
    <dbReference type="NCBI Taxonomy" id="328412"/>
    <lineage>
        <taxon>Bacteria</taxon>
        <taxon>Pseudomonadati</taxon>
        <taxon>Pseudomonadota</taxon>
        <taxon>Gammaproteobacteria</taxon>
        <taxon>Aeromonadales</taxon>
        <taxon>Aeromonadaceae</taxon>
        <taxon>Pseudaeromonas</taxon>
    </lineage>
</organism>
<sequence length="73" mass="8675">MRIYTFRLHFSAEQVLAIYRGDAQRVSVLSEQGLRIELQAQHLRRFIGHSGLHGRFRLRTDDNHRFLDLERIG</sequence>
<dbReference type="Proteomes" id="UP001595692">
    <property type="component" value="Unassembled WGS sequence"/>
</dbReference>
<name>A0ABV8CPG6_9GAMM</name>
<proteinExistence type="predicted"/>
<dbReference type="EMBL" id="JBHSAF010000014">
    <property type="protein sequence ID" value="MFC3914067.1"/>
    <property type="molecule type" value="Genomic_DNA"/>
</dbReference>
<evidence type="ECO:0000313" key="1">
    <source>
        <dbReference type="EMBL" id="MFC3914067.1"/>
    </source>
</evidence>
<reference evidence="2" key="1">
    <citation type="journal article" date="2019" name="Int. J. Syst. Evol. Microbiol.">
        <title>The Global Catalogue of Microorganisms (GCM) 10K type strain sequencing project: providing services to taxonomists for standard genome sequencing and annotation.</title>
        <authorList>
            <consortium name="The Broad Institute Genomics Platform"/>
            <consortium name="The Broad Institute Genome Sequencing Center for Infectious Disease"/>
            <person name="Wu L."/>
            <person name="Ma J."/>
        </authorList>
    </citation>
    <scope>NUCLEOTIDE SEQUENCE [LARGE SCALE GENOMIC DNA]</scope>
    <source>
        <strain evidence="2">CCUG 54939</strain>
    </source>
</reference>
<comment type="caution">
    <text evidence="1">The sequence shown here is derived from an EMBL/GenBank/DDBJ whole genome shotgun (WGS) entry which is preliminary data.</text>
</comment>